<sequence>MGSDSVMVGNGEYLPITHTGATSRASTSGNLILNDVLVCPKIAKPLLSVS</sequence>
<dbReference type="Proteomes" id="UP000032141">
    <property type="component" value="Unassembled WGS sequence"/>
</dbReference>
<reference evidence="1" key="1">
    <citation type="journal article" date="2014" name="Genome Biol.">
        <title>Transcriptome and methylome profiling reveals relics of genome dominance in the mesopolyploid Brassica oleracea.</title>
        <authorList>
            <person name="Parkin I.A."/>
            <person name="Koh C."/>
            <person name="Tang H."/>
            <person name="Robinson S.J."/>
            <person name="Kagale S."/>
            <person name="Clarke W.E."/>
            <person name="Town C.D."/>
            <person name="Nixon J."/>
            <person name="Krishnakumar V."/>
            <person name="Bidwell S.L."/>
            <person name="Denoeud F."/>
            <person name="Belcram H."/>
            <person name="Links M.G."/>
            <person name="Just J."/>
            <person name="Clarke C."/>
            <person name="Bender T."/>
            <person name="Huebert T."/>
            <person name="Mason A.S."/>
            <person name="Pires J.C."/>
            <person name="Barker G."/>
            <person name="Moore J."/>
            <person name="Walley P.G."/>
            <person name="Manoli S."/>
            <person name="Batley J."/>
            <person name="Edwards D."/>
            <person name="Nelson M.N."/>
            <person name="Wang X."/>
            <person name="Paterson A.H."/>
            <person name="King G."/>
            <person name="Bancroft I."/>
            <person name="Chalhoub B."/>
            <person name="Sharpe A.G."/>
        </authorList>
    </citation>
    <scope>NUCLEOTIDE SEQUENCE [LARGE SCALE GENOMIC DNA]</scope>
    <source>
        <strain evidence="1">cv. TO1000</strain>
    </source>
</reference>
<dbReference type="Gramene" id="Bo30119s010.1">
    <property type="protein sequence ID" value="Bo30119s010.1"/>
    <property type="gene ID" value="Bo30119s010"/>
</dbReference>
<evidence type="ECO:0000313" key="1">
    <source>
        <dbReference type="EnsemblPlants" id="Bo30119s010.1"/>
    </source>
</evidence>
<keyword evidence="2" id="KW-1185">Reference proteome</keyword>
<protein>
    <submittedName>
        <fullName evidence="1">Uncharacterized protein</fullName>
    </submittedName>
</protein>
<dbReference type="AlphaFoldDB" id="A0A0D3AZ04"/>
<dbReference type="eggNOG" id="KOG0017">
    <property type="taxonomic scope" value="Eukaryota"/>
</dbReference>
<evidence type="ECO:0000313" key="2">
    <source>
        <dbReference type="Proteomes" id="UP000032141"/>
    </source>
</evidence>
<accession>A0A0D3AZ04</accession>
<name>A0A0D3AZ04_BRAOL</name>
<organism evidence="1 2">
    <name type="scientific">Brassica oleracea var. oleracea</name>
    <dbReference type="NCBI Taxonomy" id="109376"/>
    <lineage>
        <taxon>Eukaryota</taxon>
        <taxon>Viridiplantae</taxon>
        <taxon>Streptophyta</taxon>
        <taxon>Embryophyta</taxon>
        <taxon>Tracheophyta</taxon>
        <taxon>Spermatophyta</taxon>
        <taxon>Magnoliopsida</taxon>
        <taxon>eudicotyledons</taxon>
        <taxon>Gunneridae</taxon>
        <taxon>Pentapetalae</taxon>
        <taxon>rosids</taxon>
        <taxon>malvids</taxon>
        <taxon>Brassicales</taxon>
        <taxon>Brassicaceae</taxon>
        <taxon>Brassiceae</taxon>
        <taxon>Brassica</taxon>
    </lineage>
</organism>
<reference evidence="1" key="2">
    <citation type="submission" date="2015-06" db="UniProtKB">
        <authorList>
            <consortium name="EnsemblPlants"/>
        </authorList>
    </citation>
    <scope>IDENTIFICATION</scope>
</reference>
<dbReference type="HOGENOM" id="CLU_3130343_0_0_1"/>
<proteinExistence type="predicted"/>
<dbReference type="EnsemblPlants" id="Bo30119s010.1">
    <property type="protein sequence ID" value="Bo30119s010.1"/>
    <property type="gene ID" value="Bo30119s010"/>
</dbReference>